<evidence type="ECO:0000259" key="2">
    <source>
        <dbReference type="Pfam" id="PF12697"/>
    </source>
</evidence>
<name>A0A381WWP6_9ZZZZ</name>
<dbReference type="InterPro" id="IPR050266">
    <property type="entry name" value="AB_hydrolase_sf"/>
</dbReference>
<dbReference type="GO" id="GO:0016787">
    <property type="term" value="F:hydrolase activity"/>
    <property type="evidence" value="ECO:0007669"/>
    <property type="project" value="UniProtKB-KW"/>
</dbReference>
<organism evidence="3">
    <name type="scientific">marine metagenome</name>
    <dbReference type="NCBI Taxonomy" id="408172"/>
    <lineage>
        <taxon>unclassified sequences</taxon>
        <taxon>metagenomes</taxon>
        <taxon>ecological metagenomes</taxon>
    </lineage>
</organism>
<evidence type="ECO:0000256" key="1">
    <source>
        <dbReference type="ARBA" id="ARBA00022801"/>
    </source>
</evidence>
<proteinExistence type="predicted"/>
<feature type="domain" description="AB hydrolase-1" evidence="2">
    <location>
        <begin position="28"/>
        <end position="259"/>
    </location>
</feature>
<dbReference type="PANTHER" id="PTHR43798:SF31">
    <property type="entry name" value="AB HYDROLASE SUPERFAMILY PROTEIN YCLE"/>
    <property type="match status" value="1"/>
</dbReference>
<dbReference type="Gene3D" id="3.40.50.1820">
    <property type="entry name" value="alpha/beta hydrolase"/>
    <property type="match status" value="1"/>
</dbReference>
<gene>
    <name evidence="3" type="ORF">METZ01_LOCUS109778</name>
</gene>
<dbReference type="InterPro" id="IPR000073">
    <property type="entry name" value="AB_hydrolase_1"/>
</dbReference>
<dbReference type="InterPro" id="IPR029058">
    <property type="entry name" value="AB_hydrolase_fold"/>
</dbReference>
<dbReference type="SUPFAM" id="SSF53474">
    <property type="entry name" value="alpha/beta-Hydrolases"/>
    <property type="match status" value="1"/>
</dbReference>
<dbReference type="PANTHER" id="PTHR43798">
    <property type="entry name" value="MONOACYLGLYCEROL LIPASE"/>
    <property type="match status" value="1"/>
</dbReference>
<dbReference type="AlphaFoldDB" id="A0A381WWP6"/>
<sequence length="270" mass="29582">MNLQIDYQIVATGKRKFSFREAGEGPTLVLLHGIGSNAGSWCNQLVTFSDQFRVLAWDAPGYGESTPLNEPQPLARDYADALAMFLDVMQIQECCLVGHSLGTLIAAAFVRNHFRTTALGLASCAMGYRMQPDDPVPEKIAERLRNLEVLGPEGVAQARAARLLSKTAGQEQVDQVREAMAQIRPDGYRQATMMLAQGDLEADAVQVQTPCLVLCGTDDQITPEGHSQRIAEVIAGSQYQPLPGAGHLCYIEQPETFNSALRNFFFPQPR</sequence>
<keyword evidence="1" id="KW-0378">Hydrolase</keyword>
<reference evidence="3" key="1">
    <citation type="submission" date="2018-05" db="EMBL/GenBank/DDBJ databases">
        <authorList>
            <person name="Lanie J.A."/>
            <person name="Ng W.-L."/>
            <person name="Kazmierczak K.M."/>
            <person name="Andrzejewski T.M."/>
            <person name="Davidsen T.M."/>
            <person name="Wayne K.J."/>
            <person name="Tettelin H."/>
            <person name="Glass J.I."/>
            <person name="Rusch D."/>
            <person name="Podicherti R."/>
            <person name="Tsui H.-C.T."/>
            <person name="Winkler M.E."/>
        </authorList>
    </citation>
    <scope>NUCLEOTIDE SEQUENCE</scope>
</reference>
<evidence type="ECO:0000313" key="3">
    <source>
        <dbReference type="EMBL" id="SVA56924.1"/>
    </source>
</evidence>
<accession>A0A381WWP6</accession>
<dbReference type="EMBL" id="UINC01013132">
    <property type="protein sequence ID" value="SVA56924.1"/>
    <property type="molecule type" value="Genomic_DNA"/>
</dbReference>
<dbReference type="Pfam" id="PF12697">
    <property type="entry name" value="Abhydrolase_6"/>
    <property type="match status" value="1"/>
</dbReference>
<dbReference type="GO" id="GO:0016020">
    <property type="term" value="C:membrane"/>
    <property type="evidence" value="ECO:0007669"/>
    <property type="project" value="TreeGrafter"/>
</dbReference>
<dbReference type="PRINTS" id="PR00111">
    <property type="entry name" value="ABHYDROLASE"/>
</dbReference>
<protein>
    <recommendedName>
        <fullName evidence="2">AB hydrolase-1 domain-containing protein</fullName>
    </recommendedName>
</protein>